<evidence type="ECO:0000313" key="1">
    <source>
        <dbReference type="Proteomes" id="UP000050640"/>
    </source>
</evidence>
<sequence length="71" mass="8112">TLGVEDVHPLRYVQIAQINKIFGEQSVEIPPEAQFIQRSYWEKGNKMDDNADYGGCPVMAKARQLTMKDEL</sequence>
<evidence type="ECO:0000313" key="2">
    <source>
        <dbReference type="WBParaSite" id="EEL_0000202201-mRNA-1"/>
    </source>
</evidence>
<keyword evidence="1" id="KW-1185">Reference proteome</keyword>
<accession>A0A0R3RKL3</accession>
<reference evidence="2" key="1">
    <citation type="submission" date="2017-02" db="UniProtKB">
        <authorList>
            <consortium name="WormBaseParasite"/>
        </authorList>
    </citation>
    <scope>IDENTIFICATION</scope>
</reference>
<dbReference type="Proteomes" id="UP000050640">
    <property type="component" value="Unplaced"/>
</dbReference>
<protein>
    <submittedName>
        <fullName evidence="2">Pept_C1 domain-containing protein</fullName>
    </submittedName>
</protein>
<dbReference type="AlphaFoldDB" id="A0A0R3RKL3"/>
<proteinExistence type="predicted"/>
<name>A0A0R3RKL3_9BILA</name>
<dbReference type="WBParaSite" id="EEL_0000202201-mRNA-1">
    <property type="protein sequence ID" value="EEL_0000202201-mRNA-1"/>
    <property type="gene ID" value="EEL_0000202201"/>
</dbReference>
<organism evidence="1 2">
    <name type="scientific">Elaeophora elaphi</name>
    <dbReference type="NCBI Taxonomy" id="1147741"/>
    <lineage>
        <taxon>Eukaryota</taxon>
        <taxon>Metazoa</taxon>
        <taxon>Ecdysozoa</taxon>
        <taxon>Nematoda</taxon>
        <taxon>Chromadorea</taxon>
        <taxon>Rhabditida</taxon>
        <taxon>Spirurina</taxon>
        <taxon>Spiruromorpha</taxon>
        <taxon>Filarioidea</taxon>
        <taxon>Onchocercidae</taxon>
        <taxon>Elaeophora</taxon>
    </lineage>
</organism>